<feature type="compositionally biased region" description="Basic and acidic residues" evidence="1">
    <location>
        <begin position="786"/>
        <end position="797"/>
    </location>
</feature>
<gene>
    <name evidence="2" type="ORF">MSPICULIGERA_LOCUS1645</name>
</gene>
<dbReference type="SMART" id="SM00261">
    <property type="entry name" value="FU"/>
    <property type="match status" value="4"/>
</dbReference>
<feature type="non-terminal residue" evidence="2">
    <location>
        <position position="837"/>
    </location>
</feature>
<evidence type="ECO:0000313" key="2">
    <source>
        <dbReference type="EMBL" id="CAJ0560781.1"/>
    </source>
</evidence>
<dbReference type="InterPro" id="IPR009030">
    <property type="entry name" value="Growth_fac_rcpt_cys_sf"/>
</dbReference>
<feature type="non-terminal residue" evidence="2">
    <location>
        <position position="1"/>
    </location>
</feature>
<dbReference type="Gene3D" id="2.10.220.10">
    <property type="entry name" value="Hormone Receptor, Insulin-like Growth Factor Receptor 1, Chain A, domain 2"/>
    <property type="match status" value="1"/>
</dbReference>
<organism evidence="2 3">
    <name type="scientific">Mesorhabditis spiculigera</name>
    <dbReference type="NCBI Taxonomy" id="96644"/>
    <lineage>
        <taxon>Eukaryota</taxon>
        <taxon>Metazoa</taxon>
        <taxon>Ecdysozoa</taxon>
        <taxon>Nematoda</taxon>
        <taxon>Chromadorea</taxon>
        <taxon>Rhabditida</taxon>
        <taxon>Rhabditina</taxon>
        <taxon>Rhabditomorpha</taxon>
        <taxon>Rhabditoidea</taxon>
        <taxon>Rhabditidae</taxon>
        <taxon>Mesorhabditinae</taxon>
        <taxon>Mesorhabditis</taxon>
    </lineage>
</organism>
<keyword evidence="3" id="KW-1185">Reference proteome</keyword>
<dbReference type="SUPFAM" id="SSF57184">
    <property type="entry name" value="Growth factor receptor domain"/>
    <property type="match status" value="2"/>
</dbReference>
<accession>A0AA36C5W6</accession>
<dbReference type="EMBL" id="CATQJA010000495">
    <property type="protein sequence ID" value="CAJ0560781.1"/>
    <property type="molecule type" value="Genomic_DNA"/>
</dbReference>
<reference evidence="2" key="1">
    <citation type="submission" date="2023-06" db="EMBL/GenBank/DDBJ databases">
        <authorList>
            <person name="Delattre M."/>
        </authorList>
    </citation>
    <scope>NUCLEOTIDE SEQUENCE</scope>
    <source>
        <strain evidence="2">AF72</strain>
    </source>
</reference>
<sequence>SDPPFSLSKSCVVRDCDFPLTETGGLVPCFGQNVDDFYNLDVTEFPVMKLAYSQDETRVDFIYKCWDPFQNGSQTVDYEWQDRHCLVSKHLENAMDRCLDCPLGYENIAIGEEPMMPRDSSCRPIPGFVKKITQPSWNYPELQMIELVPREGYCPSGTTRDVTEPTRCIGCPVNCQLCAVKGECIRCRQDYQPTYDNSACISAPFPLQIHHCPSGSMLYGIRCIKCSTFLRNCVHCGVTPIGQKKQEFACQECRPGYFLSRTHRRQKCTRLCNIGFYFNTTAGICQKCPGWCRECDMNGCRKCASGLYNLRTAHPSHHVTCYYHCPHWTYPVNRFPFRCEPCAPECRSGCYGPSRQECFMCWLNGAVNHKGLIPKCFQLSAIQLTLLSLSFSSEFVHLMGPYEAMSLEATHVKIKSFGVGQEIGILSSEFNSWTEAQEYYRDKNLTEKYAPWCNASTCLDNCLRPHPDTNNPETFFHPCPKCHPGYVKDLWGNCVDECKDGTFRDDLLQRCVICDEPLKCNKCRWKPKMLAFYSRMSIKHYALLAQSPMYWQSDLSEEGARFTGEIDDAELLCWRYEEVIREAAWAELELWVYLRKTRSKSSSSRNRALLTSVLGLLRVTSSTSSSAHPRAFGYNSARVIIRPNLHHRARLNMRLKKTISTRPTYVTATRPTFETATTQESRVATDEAQSFTYETPTTGTGTREIPTLTREQFEVAAPLPVSLSSRVPKKTMSTSRSHVRSTTSTTENTILTPKCPDRSSNQSSTTTRSHSRPKSTTSTGENTMVPREHEEKLDKAAARRSRAKSTTSTTENTMAARIDEAENPRPTPDGSPDRTEW</sequence>
<evidence type="ECO:0000313" key="3">
    <source>
        <dbReference type="Proteomes" id="UP001177023"/>
    </source>
</evidence>
<dbReference type="AlphaFoldDB" id="A0AA36C5W6"/>
<proteinExistence type="predicted"/>
<comment type="caution">
    <text evidence="2">The sequence shown here is derived from an EMBL/GenBank/DDBJ whole genome shotgun (WGS) entry which is preliminary data.</text>
</comment>
<evidence type="ECO:0000256" key="1">
    <source>
        <dbReference type="SAM" id="MobiDB-lite"/>
    </source>
</evidence>
<protein>
    <submittedName>
        <fullName evidence="2">Uncharacterized protein</fullName>
    </submittedName>
</protein>
<feature type="region of interest" description="Disordered" evidence="1">
    <location>
        <begin position="724"/>
        <end position="837"/>
    </location>
</feature>
<dbReference type="Proteomes" id="UP001177023">
    <property type="component" value="Unassembled WGS sequence"/>
</dbReference>
<dbReference type="InterPro" id="IPR006212">
    <property type="entry name" value="Furin_repeat"/>
</dbReference>
<name>A0AA36C5W6_9BILA</name>
<feature type="compositionally biased region" description="Low complexity" evidence="1">
    <location>
        <begin position="733"/>
        <end position="779"/>
    </location>
</feature>